<evidence type="ECO:0000256" key="1">
    <source>
        <dbReference type="ARBA" id="ARBA00001941"/>
    </source>
</evidence>
<keyword evidence="4" id="KW-0479">Metal-binding</keyword>
<dbReference type="RefSeq" id="WP_183414350.1">
    <property type="nucleotide sequence ID" value="NZ_JACHYB010000002.1"/>
</dbReference>
<keyword evidence="8" id="KW-0170">Cobalt</keyword>
<evidence type="ECO:0000256" key="2">
    <source>
        <dbReference type="ARBA" id="ARBA00001947"/>
    </source>
</evidence>
<dbReference type="PIRSF" id="PIRSF016599">
    <property type="entry name" value="Xaa-His_dipept"/>
    <property type="match status" value="1"/>
</dbReference>
<protein>
    <recommendedName>
        <fullName evidence="13">Cytosol non-specific dipeptidase</fullName>
        <ecNumber evidence="10">3.4.13.18</ecNumber>
    </recommendedName>
    <alternativeName>
        <fullName evidence="16">Aminoacyl-histidine dipeptidase</fullName>
    </alternativeName>
    <alternativeName>
        <fullName evidence="15">Beta-alanyl-histidine dipeptidase</fullName>
    </alternativeName>
    <alternativeName>
        <fullName evidence="14">Carnosinase</fullName>
    </alternativeName>
    <alternativeName>
        <fullName evidence="11">Peptidase D</fullName>
    </alternativeName>
    <alternativeName>
        <fullName evidence="17">Xaa-His dipeptidase</fullName>
    </alternativeName>
</protein>
<evidence type="ECO:0000256" key="10">
    <source>
        <dbReference type="ARBA" id="ARBA00038976"/>
    </source>
</evidence>
<dbReference type="InterPro" id="IPR002933">
    <property type="entry name" value="Peptidase_M20"/>
</dbReference>
<gene>
    <name evidence="19" type="ORF">FHX64_002805</name>
</gene>
<dbReference type="PRINTS" id="PR00934">
    <property type="entry name" value="XHISDIPTASE"/>
</dbReference>
<dbReference type="PANTHER" id="PTHR43501">
    <property type="entry name" value="CYTOSOL NON-SPECIFIC DIPEPTIDASE"/>
    <property type="match status" value="1"/>
</dbReference>
<comment type="caution">
    <text evidence="19">The sequence shown here is derived from an EMBL/GenBank/DDBJ whole genome shotgun (WGS) entry which is preliminary data.</text>
</comment>
<accession>A0A7W5DT60</accession>
<dbReference type="GO" id="GO:0005829">
    <property type="term" value="C:cytosol"/>
    <property type="evidence" value="ECO:0007669"/>
    <property type="project" value="TreeGrafter"/>
</dbReference>
<evidence type="ECO:0000256" key="5">
    <source>
        <dbReference type="ARBA" id="ARBA00022801"/>
    </source>
</evidence>
<dbReference type="SUPFAM" id="SSF53187">
    <property type="entry name" value="Zn-dependent exopeptidases"/>
    <property type="match status" value="1"/>
</dbReference>
<sequence>MTPSREIEKLEPHSVWQNFHSLTQVPRPSGKRDDITNFLVDFGKTLHLETFVDDAGNVIIRKPATAGMENCKGVILQAHMDMVPQKNAATKHDFEKDPIDAFIDGDWVRANQTTLGADNGIGLASIMSVLQANNLKHGPIEALFTADEETGMYGAIGLKNGTLQGEILLNLDSEEEGELYVGCAGGIDATVTFTHELDPIYEGDVAYKISLTGLRGGHSGLEINLGRGNANKLLFRLLKKTVAICDARLASFEGGNLRNAIPREAFAIVTIPEERHTDFLQLVAQTEALLKAEYALVDPGLSITAEETQMPEGLLPEMIQDDLINGVTACHNGVLRNIPEMPEVVEASSNLAIVKTDATSVAINILIRSSVESTKEEICSMVESTFLLAGASVEFSGGYPGWQPRFDSPILHTMKDVYQKLYNAEPEVKVIHAGLECGIIGAAVPGLDMISFGPTISHPHSPDEKVEIASVQKFWDYLVSALEKTPIK</sequence>
<dbReference type="InterPro" id="IPR011650">
    <property type="entry name" value="Peptidase_M20_dimer"/>
</dbReference>
<evidence type="ECO:0000259" key="18">
    <source>
        <dbReference type="Pfam" id="PF07687"/>
    </source>
</evidence>
<dbReference type="InterPro" id="IPR001160">
    <property type="entry name" value="Peptidase_M20C"/>
</dbReference>
<dbReference type="Pfam" id="PF01546">
    <property type="entry name" value="Peptidase_M20"/>
    <property type="match status" value="1"/>
</dbReference>
<dbReference type="FunFam" id="3.40.630.10:FF:000015">
    <property type="entry name" value="Aminoacyl-histidine dipeptidase PepD"/>
    <property type="match status" value="1"/>
</dbReference>
<evidence type="ECO:0000256" key="13">
    <source>
        <dbReference type="ARBA" id="ARBA00071271"/>
    </source>
</evidence>
<proteinExistence type="inferred from homology"/>
<keyword evidence="6" id="KW-0862">Zinc</keyword>
<comment type="cofactor">
    <cofactor evidence="1">
        <name>Co(2+)</name>
        <dbReference type="ChEBI" id="CHEBI:48828"/>
    </cofactor>
</comment>
<evidence type="ECO:0000256" key="3">
    <source>
        <dbReference type="ARBA" id="ARBA00022670"/>
    </source>
</evidence>
<keyword evidence="5 19" id="KW-0378">Hydrolase</keyword>
<name>A0A7W5DT60_9PORP</name>
<comment type="cofactor">
    <cofactor evidence="2">
        <name>Zn(2+)</name>
        <dbReference type="ChEBI" id="CHEBI:29105"/>
    </cofactor>
</comment>
<keyword evidence="3" id="KW-0645">Protease</keyword>
<dbReference type="Pfam" id="PF07687">
    <property type="entry name" value="M20_dimer"/>
    <property type="match status" value="1"/>
</dbReference>
<keyword evidence="7" id="KW-0482">Metalloprotease</keyword>
<reference evidence="19 20" key="1">
    <citation type="submission" date="2020-08" db="EMBL/GenBank/DDBJ databases">
        <title>Genomic Encyclopedia of Type Strains, Phase IV (KMG-IV): sequencing the most valuable type-strain genomes for metagenomic binning, comparative biology and taxonomic classification.</title>
        <authorList>
            <person name="Goeker M."/>
        </authorList>
    </citation>
    <scope>NUCLEOTIDE SEQUENCE [LARGE SCALE GENOMIC DNA]</scope>
    <source>
        <strain evidence="19 20">DSM 27471</strain>
    </source>
</reference>
<dbReference type="CDD" id="cd03890">
    <property type="entry name" value="M20_pepD"/>
    <property type="match status" value="1"/>
</dbReference>
<dbReference type="AlphaFoldDB" id="A0A7W5DT60"/>
<keyword evidence="20" id="KW-1185">Reference proteome</keyword>
<evidence type="ECO:0000256" key="8">
    <source>
        <dbReference type="ARBA" id="ARBA00023285"/>
    </source>
</evidence>
<evidence type="ECO:0000256" key="4">
    <source>
        <dbReference type="ARBA" id="ARBA00022723"/>
    </source>
</evidence>
<evidence type="ECO:0000256" key="7">
    <source>
        <dbReference type="ARBA" id="ARBA00023049"/>
    </source>
</evidence>
<organism evidence="19 20">
    <name type="scientific">Microbacter margulisiae</name>
    <dbReference type="NCBI Taxonomy" id="1350067"/>
    <lineage>
        <taxon>Bacteria</taxon>
        <taxon>Pseudomonadati</taxon>
        <taxon>Bacteroidota</taxon>
        <taxon>Bacteroidia</taxon>
        <taxon>Bacteroidales</taxon>
        <taxon>Porphyromonadaceae</taxon>
        <taxon>Microbacter</taxon>
    </lineage>
</organism>
<evidence type="ECO:0000256" key="17">
    <source>
        <dbReference type="ARBA" id="ARBA00078074"/>
    </source>
</evidence>
<dbReference type="EC" id="3.4.13.18" evidence="10"/>
<evidence type="ECO:0000256" key="15">
    <source>
        <dbReference type="ARBA" id="ARBA00076004"/>
    </source>
</evidence>
<dbReference type="GO" id="GO:0046872">
    <property type="term" value="F:metal ion binding"/>
    <property type="evidence" value="ECO:0007669"/>
    <property type="project" value="UniProtKB-KW"/>
</dbReference>
<comment type="similarity">
    <text evidence="12">Belongs to the peptidase M20C family.</text>
</comment>
<evidence type="ECO:0000256" key="12">
    <source>
        <dbReference type="ARBA" id="ARBA00061423"/>
    </source>
</evidence>
<feature type="domain" description="Peptidase M20 dimerisation" evidence="18">
    <location>
        <begin position="210"/>
        <end position="295"/>
    </location>
</feature>
<dbReference type="NCBIfam" id="TIGR01893">
    <property type="entry name" value="aa-his-dipept"/>
    <property type="match status" value="1"/>
</dbReference>
<evidence type="ECO:0000256" key="14">
    <source>
        <dbReference type="ARBA" id="ARBA00075285"/>
    </source>
</evidence>
<evidence type="ECO:0000256" key="16">
    <source>
        <dbReference type="ARBA" id="ARBA00077688"/>
    </source>
</evidence>
<dbReference type="PANTHER" id="PTHR43501:SF1">
    <property type="entry name" value="CYTOSOL NON-SPECIFIC DIPEPTIDASE"/>
    <property type="match status" value="1"/>
</dbReference>
<dbReference type="Gene3D" id="3.40.630.10">
    <property type="entry name" value="Zn peptidases"/>
    <property type="match status" value="2"/>
</dbReference>
<evidence type="ECO:0000313" key="19">
    <source>
        <dbReference type="EMBL" id="MBB3188607.1"/>
    </source>
</evidence>
<evidence type="ECO:0000256" key="6">
    <source>
        <dbReference type="ARBA" id="ARBA00022833"/>
    </source>
</evidence>
<dbReference type="FunFam" id="3.40.630.10:FF:000018">
    <property type="entry name" value="Aminoacyl-histidine dipeptidase PepD"/>
    <property type="match status" value="1"/>
</dbReference>
<keyword evidence="19" id="KW-0224">Dipeptidase</keyword>
<evidence type="ECO:0000256" key="9">
    <source>
        <dbReference type="ARBA" id="ARBA00036421"/>
    </source>
</evidence>
<dbReference type="GO" id="GO:0070573">
    <property type="term" value="F:metallodipeptidase activity"/>
    <property type="evidence" value="ECO:0007669"/>
    <property type="project" value="TreeGrafter"/>
</dbReference>
<dbReference type="Proteomes" id="UP000544222">
    <property type="component" value="Unassembled WGS sequence"/>
</dbReference>
<dbReference type="GO" id="GO:0006508">
    <property type="term" value="P:proteolysis"/>
    <property type="evidence" value="ECO:0007669"/>
    <property type="project" value="UniProtKB-KW"/>
</dbReference>
<evidence type="ECO:0000256" key="11">
    <source>
        <dbReference type="ARBA" id="ARBA00044252"/>
    </source>
</evidence>
<dbReference type="EMBL" id="JACHYB010000002">
    <property type="protein sequence ID" value="MBB3188607.1"/>
    <property type="molecule type" value="Genomic_DNA"/>
</dbReference>
<evidence type="ECO:0000313" key="20">
    <source>
        <dbReference type="Proteomes" id="UP000544222"/>
    </source>
</evidence>
<comment type="catalytic activity">
    <reaction evidence="9">
        <text>Hydrolysis of dipeptides, preferentially hydrophobic dipeptides including prolyl amino acids.</text>
        <dbReference type="EC" id="3.4.13.18"/>
    </reaction>
</comment>